<evidence type="ECO:0000313" key="4">
    <source>
        <dbReference type="Ensembl" id="ENSPSMP00000013984.1"/>
    </source>
</evidence>
<name>A0A8C8Z5Z9_PROSS</name>
<keyword evidence="1" id="KW-0808">Transferase</keyword>
<evidence type="ECO:0000259" key="3">
    <source>
        <dbReference type="Pfam" id="PF00370"/>
    </source>
</evidence>
<dbReference type="GeneTree" id="ENSGT01000000214434"/>
<sequence>MSGGEQEPGRYYVGVDVGTGSVRAALVDQSGILLAFADQPIKKWEPQFNHHEQSSEDIWAACCAVTKKVVQGIDLSQIRGLGFDATCSLVVLDKQFHPLPVNHEGRDQLAALLLLSCDTLGESLNSACLCFLL</sequence>
<dbReference type="GO" id="GO:0005737">
    <property type="term" value="C:cytoplasm"/>
    <property type="evidence" value="ECO:0007669"/>
    <property type="project" value="TreeGrafter"/>
</dbReference>
<accession>A0A8C8Z5Z9</accession>
<organism evidence="4 5">
    <name type="scientific">Prolemur simus</name>
    <name type="common">Greater bamboo lemur</name>
    <name type="synonym">Hapalemur simus</name>
    <dbReference type="NCBI Taxonomy" id="1328070"/>
    <lineage>
        <taxon>Eukaryota</taxon>
        <taxon>Metazoa</taxon>
        <taxon>Chordata</taxon>
        <taxon>Craniata</taxon>
        <taxon>Vertebrata</taxon>
        <taxon>Euteleostomi</taxon>
        <taxon>Mammalia</taxon>
        <taxon>Eutheria</taxon>
        <taxon>Euarchontoglires</taxon>
        <taxon>Primates</taxon>
        <taxon>Strepsirrhini</taxon>
        <taxon>Lemuriformes</taxon>
        <taxon>Lemuridae</taxon>
        <taxon>Prolemur</taxon>
    </lineage>
</organism>
<reference evidence="4" key="1">
    <citation type="submission" date="2025-08" db="UniProtKB">
        <authorList>
            <consortium name="Ensembl"/>
        </authorList>
    </citation>
    <scope>IDENTIFICATION</scope>
</reference>
<evidence type="ECO:0000256" key="2">
    <source>
        <dbReference type="ARBA" id="ARBA00022777"/>
    </source>
</evidence>
<dbReference type="Pfam" id="PF00370">
    <property type="entry name" value="FGGY_N"/>
    <property type="match status" value="1"/>
</dbReference>
<keyword evidence="2" id="KW-0418">Kinase</keyword>
<dbReference type="PANTHER" id="PTHR43435">
    <property type="entry name" value="RIBULOKINASE"/>
    <property type="match status" value="1"/>
</dbReference>
<dbReference type="Proteomes" id="UP000694414">
    <property type="component" value="Unplaced"/>
</dbReference>
<feature type="domain" description="Carbohydrate kinase FGGY N-terminal" evidence="3">
    <location>
        <begin position="11"/>
        <end position="99"/>
    </location>
</feature>
<protein>
    <recommendedName>
        <fullName evidence="3">Carbohydrate kinase FGGY N-terminal domain-containing protein</fullName>
    </recommendedName>
</protein>
<dbReference type="AlphaFoldDB" id="A0A8C8Z5Z9"/>
<dbReference type="InterPro" id="IPR018484">
    <property type="entry name" value="FGGY_N"/>
</dbReference>
<dbReference type="PANTHER" id="PTHR43435:SF4">
    <property type="entry name" value="FGGY CARBOHYDRATE KINASE DOMAIN-CONTAINING PROTEIN"/>
    <property type="match status" value="1"/>
</dbReference>
<keyword evidence="5" id="KW-1185">Reference proteome</keyword>
<dbReference type="InterPro" id="IPR043129">
    <property type="entry name" value="ATPase_NBD"/>
</dbReference>
<dbReference type="SUPFAM" id="SSF53067">
    <property type="entry name" value="Actin-like ATPase domain"/>
    <property type="match status" value="1"/>
</dbReference>
<dbReference type="Gene3D" id="3.30.420.40">
    <property type="match status" value="1"/>
</dbReference>
<dbReference type="GO" id="GO:0019321">
    <property type="term" value="P:pentose metabolic process"/>
    <property type="evidence" value="ECO:0007669"/>
    <property type="project" value="TreeGrafter"/>
</dbReference>
<dbReference type="Ensembl" id="ENSPSMT00000016254.1">
    <property type="protein sequence ID" value="ENSPSMP00000013984.1"/>
    <property type="gene ID" value="ENSPSMG00000010038.1"/>
</dbReference>
<evidence type="ECO:0000256" key="1">
    <source>
        <dbReference type="ARBA" id="ARBA00022679"/>
    </source>
</evidence>
<evidence type="ECO:0000313" key="5">
    <source>
        <dbReference type="Proteomes" id="UP000694414"/>
    </source>
</evidence>
<reference evidence="4" key="2">
    <citation type="submission" date="2025-09" db="UniProtKB">
        <authorList>
            <consortium name="Ensembl"/>
        </authorList>
    </citation>
    <scope>IDENTIFICATION</scope>
</reference>
<proteinExistence type="predicted"/>
<dbReference type="GO" id="GO:0019150">
    <property type="term" value="F:D-ribulokinase activity"/>
    <property type="evidence" value="ECO:0007669"/>
    <property type="project" value="TreeGrafter"/>
</dbReference>